<keyword evidence="2" id="KW-1133">Transmembrane helix</keyword>
<dbReference type="EMBL" id="JALGAR010000008">
    <property type="protein sequence ID" value="MCI4659965.1"/>
    <property type="molecule type" value="Genomic_DNA"/>
</dbReference>
<feature type="transmembrane region" description="Helical" evidence="2">
    <location>
        <begin position="200"/>
        <end position="225"/>
    </location>
</feature>
<feature type="signal peptide" evidence="3">
    <location>
        <begin position="1"/>
        <end position="25"/>
    </location>
</feature>
<evidence type="ECO:0008006" key="6">
    <source>
        <dbReference type="Google" id="ProtNLM"/>
    </source>
</evidence>
<keyword evidence="3" id="KW-0732">Signal</keyword>
<comment type="caution">
    <text evidence="4">The sequence shown here is derived from an EMBL/GenBank/DDBJ whole genome shotgun (WGS) entry which is preliminary data.</text>
</comment>
<name>A0AA41QXH8_9MICO</name>
<reference evidence="4" key="1">
    <citation type="submission" date="2022-03" db="EMBL/GenBank/DDBJ databases">
        <title>Cryobacterium sp. nov. strain ZS14-85, isolated from Antarctic soil.</title>
        <authorList>
            <person name="Li J."/>
            <person name="Niu G."/>
        </authorList>
    </citation>
    <scope>NUCLEOTIDE SEQUENCE</scope>
    <source>
        <strain evidence="4">ZS14-85</strain>
    </source>
</reference>
<dbReference type="RefSeq" id="WP_243013407.1">
    <property type="nucleotide sequence ID" value="NZ_JALGAR010000008.1"/>
</dbReference>
<dbReference type="AlphaFoldDB" id="A0AA41QXH8"/>
<keyword evidence="2" id="KW-0812">Transmembrane</keyword>
<evidence type="ECO:0000313" key="5">
    <source>
        <dbReference type="Proteomes" id="UP001165341"/>
    </source>
</evidence>
<keyword evidence="2" id="KW-0472">Membrane</keyword>
<sequence length="261" mass="25999">MMKAGYVVMVIVGTLLALSSIGMLATGVAAATVAAGQGRDGFLTTPSGTLSVASYAITSPNLETGTGAGTGTETGTQPGSGGLPSGLATVMLEATSTRGAGVFIGIGPRTDVERYLASVAHSELTSVSSSPFRTEYREAPGSRRPARPGSQTWWTVAASGPGTQRVVWPVASGDWAVVVMNADATQGVDVQVRAGVRSALFVPAAVALLLGGGLLLVAGVLLVIFGAMGLGRRDTPQGPTGPETGGTEAGGIDGAARVKTT</sequence>
<proteinExistence type="predicted"/>
<gene>
    <name evidence="4" type="ORF">MQH31_19320</name>
</gene>
<organism evidence="4 5">
    <name type="scientific">Cryobacterium zhongshanensis</name>
    <dbReference type="NCBI Taxonomy" id="2928153"/>
    <lineage>
        <taxon>Bacteria</taxon>
        <taxon>Bacillati</taxon>
        <taxon>Actinomycetota</taxon>
        <taxon>Actinomycetes</taxon>
        <taxon>Micrococcales</taxon>
        <taxon>Microbacteriaceae</taxon>
        <taxon>Cryobacterium</taxon>
    </lineage>
</organism>
<feature type="compositionally biased region" description="Gly residues" evidence="1">
    <location>
        <begin position="243"/>
        <end position="253"/>
    </location>
</feature>
<feature type="region of interest" description="Disordered" evidence="1">
    <location>
        <begin position="232"/>
        <end position="261"/>
    </location>
</feature>
<feature type="region of interest" description="Disordered" evidence="1">
    <location>
        <begin position="62"/>
        <end position="81"/>
    </location>
</feature>
<feature type="chain" id="PRO_5041453885" description="DUF3068 domain-containing protein" evidence="3">
    <location>
        <begin position="26"/>
        <end position="261"/>
    </location>
</feature>
<evidence type="ECO:0000256" key="3">
    <source>
        <dbReference type="SAM" id="SignalP"/>
    </source>
</evidence>
<feature type="compositionally biased region" description="Gly residues" evidence="1">
    <location>
        <begin position="66"/>
        <end position="81"/>
    </location>
</feature>
<accession>A0AA41QXH8</accession>
<keyword evidence="5" id="KW-1185">Reference proteome</keyword>
<evidence type="ECO:0000313" key="4">
    <source>
        <dbReference type="EMBL" id="MCI4659965.1"/>
    </source>
</evidence>
<dbReference type="Proteomes" id="UP001165341">
    <property type="component" value="Unassembled WGS sequence"/>
</dbReference>
<protein>
    <recommendedName>
        <fullName evidence="6">DUF3068 domain-containing protein</fullName>
    </recommendedName>
</protein>
<evidence type="ECO:0000256" key="1">
    <source>
        <dbReference type="SAM" id="MobiDB-lite"/>
    </source>
</evidence>
<evidence type="ECO:0000256" key="2">
    <source>
        <dbReference type="SAM" id="Phobius"/>
    </source>
</evidence>